<feature type="region of interest" description="Disordered" evidence="1">
    <location>
        <begin position="320"/>
        <end position="380"/>
    </location>
</feature>
<dbReference type="Proteomes" id="UP001603013">
    <property type="component" value="Unassembled WGS sequence"/>
</dbReference>
<evidence type="ECO:0000256" key="1">
    <source>
        <dbReference type="SAM" id="MobiDB-lite"/>
    </source>
</evidence>
<reference evidence="2 3" key="1">
    <citation type="submission" date="2024-10" db="EMBL/GenBank/DDBJ databases">
        <title>The Natural Products Discovery Center: Release of the First 8490 Sequenced Strains for Exploring Actinobacteria Biosynthetic Diversity.</title>
        <authorList>
            <person name="Kalkreuter E."/>
            <person name="Kautsar S.A."/>
            <person name="Yang D."/>
            <person name="Bader C.D."/>
            <person name="Teijaro C.N."/>
            <person name="Fluegel L."/>
            <person name="Davis C.M."/>
            <person name="Simpson J.R."/>
            <person name="Lauterbach L."/>
            <person name="Steele A.D."/>
            <person name="Gui C."/>
            <person name="Meng S."/>
            <person name="Li G."/>
            <person name="Viehrig K."/>
            <person name="Ye F."/>
            <person name="Su P."/>
            <person name="Kiefer A.F."/>
            <person name="Nichols A."/>
            <person name="Cepeda A.J."/>
            <person name="Yan W."/>
            <person name="Fan B."/>
            <person name="Jiang Y."/>
            <person name="Adhikari A."/>
            <person name="Zheng C.-J."/>
            <person name="Schuster L."/>
            <person name="Cowan T.M."/>
            <person name="Smanski M.J."/>
            <person name="Chevrette M.G."/>
            <person name="De Carvalho L.P.S."/>
            <person name="Shen B."/>
        </authorList>
    </citation>
    <scope>NUCLEOTIDE SEQUENCE [LARGE SCALE GENOMIC DNA]</scope>
    <source>
        <strain evidence="2 3">NPDC015755</strain>
    </source>
</reference>
<gene>
    <name evidence="2" type="ORF">ACF05T_28195</name>
</gene>
<dbReference type="RefSeq" id="WP_391936847.1">
    <property type="nucleotide sequence ID" value="NZ_JBIBSM010000018.1"/>
</dbReference>
<feature type="compositionally biased region" description="Low complexity" evidence="1">
    <location>
        <begin position="350"/>
        <end position="365"/>
    </location>
</feature>
<protein>
    <recommendedName>
        <fullName evidence="4">Aromatic ring-opening dioxygenase LigA</fullName>
    </recommendedName>
</protein>
<evidence type="ECO:0000313" key="2">
    <source>
        <dbReference type="EMBL" id="MFF8279938.1"/>
    </source>
</evidence>
<evidence type="ECO:0008006" key="4">
    <source>
        <dbReference type="Google" id="ProtNLM"/>
    </source>
</evidence>
<sequence>MTTPESQGEPFAEAAGEAVQTAVMSVRLVMAIADAVRRHQQKQRKGAVGGLPPADKASVDAKEELKDLLPADFSAALLTGADWPQLAQQLMALKNAGVDLEQLLPRVGEIGVTVRDAVAANEAGVAREGTGQWEKMLRETLPAGPVREAILSSPTWPDIAATMAQLKERGVDVQQILASAHDEGLGVDQAIAKVLGAREVPTTSLDAMLSYGPMTKDLDIPTYIDLADRELAFLQLSIGAQENERFVRMVKAAMPGREREVDLMVAHKQWPLLVARMAEMERQEKLVEKHLAGLMKDTSWERGKGTVGSRLVQATSNVLRHAPGEAPPLDRPKVSAAAARSQSSTLGPTKAQASKGAAPAQAGVAAHRETGPVAKQGKTR</sequence>
<proteinExistence type="predicted"/>
<keyword evidence="3" id="KW-1185">Reference proteome</keyword>
<evidence type="ECO:0000313" key="3">
    <source>
        <dbReference type="Proteomes" id="UP001603013"/>
    </source>
</evidence>
<dbReference type="EMBL" id="JBIBSM010000018">
    <property type="protein sequence ID" value="MFF8279938.1"/>
    <property type="molecule type" value="Genomic_DNA"/>
</dbReference>
<name>A0ABW6YJ97_9ACTN</name>
<comment type="caution">
    <text evidence="2">The sequence shown here is derived from an EMBL/GenBank/DDBJ whole genome shotgun (WGS) entry which is preliminary data.</text>
</comment>
<organism evidence="2 3">
    <name type="scientific">Streptomyces lateritius</name>
    <dbReference type="NCBI Taxonomy" id="67313"/>
    <lineage>
        <taxon>Bacteria</taxon>
        <taxon>Bacillati</taxon>
        <taxon>Actinomycetota</taxon>
        <taxon>Actinomycetes</taxon>
        <taxon>Kitasatosporales</taxon>
        <taxon>Streptomycetaceae</taxon>
        <taxon>Streptomyces</taxon>
    </lineage>
</organism>
<accession>A0ABW6YJ97</accession>